<evidence type="ECO:0000256" key="5">
    <source>
        <dbReference type="ARBA" id="ARBA00022806"/>
    </source>
</evidence>
<organism evidence="8">
    <name type="scientific">Arion vulgaris</name>
    <dbReference type="NCBI Taxonomy" id="1028688"/>
    <lineage>
        <taxon>Eukaryota</taxon>
        <taxon>Metazoa</taxon>
        <taxon>Spiralia</taxon>
        <taxon>Lophotrochozoa</taxon>
        <taxon>Mollusca</taxon>
        <taxon>Gastropoda</taxon>
        <taxon>Heterobranchia</taxon>
        <taxon>Euthyneura</taxon>
        <taxon>Panpulmonata</taxon>
        <taxon>Eupulmonata</taxon>
        <taxon>Stylommatophora</taxon>
        <taxon>Helicina</taxon>
        <taxon>Arionoidea</taxon>
        <taxon>Arionidae</taxon>
        <taxon>Arion</taxon>
    </lineage>
</organism>
<protein>
    <recommendedName>
        <fullName evidence="1">RNA helicase</fullName>
        <ecNumber evidence="1">3.6.4.13</ecNumber>
    </recommendedName>
</protein>
<dbReference type="PANTHER" id="PTHR22655">
    <property type="entry name" value="ATP-DEPENDENT RNA HELICASE TDRD12-RELATED"/>
    <property type="match status" value="1"/>
</dbReference>
<accession>A0A0B7A7N1</accession>
<dbReference type="GO" id="GO:0005524">
    <property type="term" value="F:ATP binding"/>
    <property type="evidence" value="ECO:0007669"/>
    <property type="project" value="UniProtKB-KW"/>
</dbReference>
<dbReference type="AlphaFoldDB" id="A0A0B7A7N1"/>
<comment type="catalytic activity">
    <reaction evidence="7">
        <text>ATP + H2O = ADP + phosphate + H(+)</text>
        <dbReference type="Rhea" id="RHEA:13065"/>
        <dbReference type="ChEBI" id="CHEBI:15377"/>
        <dbReference type="ChEBI" id="CHEBI:15378"/>
        <dbReference type="ChEBI" id="CHEBI:30616"/>
        <dbReference type="ChEBI" id="CHEBI:43474"/>
        <dbReference type="ChEBI" id="CHEBI:456216"/>
        <dbReference type="EC" id="3.6.4.13"/>
    </reaction>
</comment>
<dbReference type="PANTHER" id="PTHR22655:SF2">
    <property type="entry name" value="ATP-DEPENDENT RNA HELICASE TDRD12-RELATED"/>
    <property type="match status" value="1"/>
</dbReference>
<evidence type="ECO:0000256" key="7">
    <source>
        <dbReference type="ARBA" id="ARBA00047984"/>
    </source>
</evidence>
<evidence type="ECO:0000256" key="2">
    <source>
        <dbReference type="ARBA" id="ARBA00022737"/>
    </source>
</evidence>
<keyword evidence="6" id="KW-0067">ATP-binding</keyword>
<dbReference type="GO" id="GO:0003724">
    <property type="term" value="F:RNA helicase activity"/>
    <property type="evidence" value="ECO:0007669"/>
    <property type="project" value="UniProtKB-EC"/>
</dbReference>
<feature type="non-terminal residue" evidence="8">
    <location>
        <position position="135"/>
    </location>
</feature>
<evidence type="ECO:0000313" key="8">
    <source>
        <dbReference type="EMBL" id="CEK76808.1"/>
    </source>
</evidence>
<keyword evidence="2" id="KW-0677">Repeat</keyword>
<evidence type="ECO:0000256" key="6">
    <source>
        <dbReference type="ARBA" id="ARBA00022840"/>
    </source>
</evidence>
<dbReference type="GO" id="GO:0042078">
    <property type="term" value="P:germ-line stem cell division"/>
    <property type="evidence" value="ECO:0007669"/>
    <property type="project" value="TreeGrafter"/>
</dbReference>
<name>A0A0B7A7N1_9EUPU</name>
<sequence length="135" mass="15408">MDGDSEWTAQADTFINGLIQDKELVGRIMLSVGMTLWLLPLVHQVTLKSVGVSSDVNIRQELLENKFGTPNPNHVPKLYELFRGNTEIPEKLMSQYFDYALEMELTQETLIECDRFHEVSLAAVISPGLLYVHKW</sequence>
<reference evidence="8" key="1">
    <citation type="submission" date="2014-12" db="EMBL/GenBank/DDBJ databases">
        <title>Insight into the proteome of Arion vulgaris.</title>
        <authorList>
            <person name="Aradska J."/>
            <person name="Bulat T."/>
            <person name="Smidak R."/>
            <person name="Sarate P."/>
            <person name="Gangsoo J."/>
            <person name="Sialana F."/>
            <person name="Bilban M."/>
            <person name="Lubec G."/>
        </authorList>
    </citation>
    <scope>NUCLEOTIDE SEQUENCE</scope>
    <source>
        <tissue evidence="8">Skin</tissue>
    </source>
</reference>
<keyword evidence="5" id="KW-0347">Helicase</keyword>
<evidence type="ECO:0000256" key="4">
    <source>
        <dbReference type="ARBA" id="ARBA00022801"/>
    </source>
</evidence>
<gene>
    <name evidence="8" type="primary">ORF101634</name>
</gene>
<evidence type="ECO:0000256" key="3">
    <source>
        <dbReference type="ARBA" id="ARBA00022741"/>
    </source>
</evidence>
<evidence type="ECO:0000256" key="1">
    <source>
        <dbReference type="ARBA" id="ARBA00012552"/>
    </source>
</evidence>
<proteinExistence type="predicted"/>
<dbReference type="EC" id="3.6.4.13" evidence="1"/>
<keyword evidence="4" id="KW-0378">Hydrolase</keyword>
<dbReference type="EMBL" id="HACG01029943">
    <property type="protein sequence ID" value="CEK76808.1"/>
    <property type="molecule type" value="Transcribed_RNA"/>
</dbReference>
<dbReference type="GO" id="GO:0016787">
    <property type="term" value="F:hydrolase activity"/>
    <property type="evidence" value="ECO:0007669"/>
    <property type="project" value="UniProtKB-KW"/>
</dbReference>
<keyword evidence="3" id="KW-0547">Nucleotide-binding</keyword>